<dbReference type="EMBL" id="PDND01000139">
    <property type="protein sequence ID" value="PGH31151.1"/>
    <property type="molecule type" value="Genomic_DNA"/>
</dbReference>
<evidence type="ECO:0000256" key="2">
    <source>
        <dbReference type="ARBA" id="ARBA00007276"/>
    </source>
</evidence>
<feature type="compositionally biased region" description="Basic residues" evidence="9">
    <location>
        <begin position="419"/>
        <end position="445"/>
    </location>
</feature>
<evidence type="ECO:0000256" key="3">
    <source>
        <dbReference type="ARBA" id="ARBA00018363"/>
    </source>
</evidence>
<comment type="similarity">
    <text evidence="2 8">Belongs to the SLD2 family.</text>
</comment>
<feature type="region of interest" description="Disordered" evidence="9">
    <location>
        <begin position="389"/>
        <end position="628"/>
    </location>
</feature>
<comment type="function">
    <text evidence="7 8">Has a role in the initiation of DNA replication. Required at S-phase checkpoint.</text>
</comment>
<keyword evidence="4 8" id="KW-0235">DNA replication</keyword>
<evidence type="ECO:0000256" key="1">
    <source>
        <dbReference type="ARBA" id="ARBA00004123"/>
    </source>
</evidence>
<keyword evidence="11" id="KW-1185">Reference proteome</keyword>
<evidence type="ECO:0000256" key="7">
    <source>
        <dbReference type="ARBA" id="ARBA00025253"/>
    </source>
</evidence>
<dbReference type="PANTHER" id="PTHR28124:SF1">
    <property type="entry name" value="DNA REPLICATION REGULATOR SLD2"/>
    <property type="match status" value="1"/>
</dbReference>
<keyword evidence="5 8" id="KW-0539">Nucleus</keyword>
<feature type="region of interest" description="Disordered" evidence="9">
    <location>
        <begin position="324"/>
        <end position="343"/>
    </location>
</feature>
<feature type="compositionally biased region" description="Acidic residues" evidence="9">
    <location>
        <begin position="524"/>
        <end position="535"/>
    </location>
</feature>
<feature type="region of interest" description="Disordered" evidence="9">
    <location>
        <begin position="155"/>
        <end position="178"/>
    </location>
</feature>
<feature type="compositionally biased region" description="Low complexity" evidence="9">
    <location>
        <begin position="552"/>
        <end position="565"/>
    </location>
</feature>
<dbReference type="GO" id="GO:1902977">
    <property type="term" value="P:mitotic DNA replication preinitiation complex assembly"/>
    <property type="evidence" value="ECO:0007669"/>
    <property type="project" value="TreeGrafter"/>
</dbReference>
<feature type="compositionally biased region" description="Low complexity" evidence="9">
    <location>
        <begin position="65"/>
        <end position="75"/>
    </location>
</feature>
<dbReference type="InterPro" id="IPR021110">
    <property type="entry name" value="DNA_rep_checkpnt_protein"/>
</dbReference>
<dbReference type="InterPro" id="IPR040203">
    <property type="entry name" value="Sld2"/>
</dbReference>
<feature type="region of interest" description="Disordered" evidence="9">
    <location>
        <begin position="192"/>
        <end position="249"/>
    </location>
</feature>
<dbReference type="Pfam" id="PF11719">
    <property type="entry name" value="Drc1-Sld2"/>
    <property type="match status" value="1"/>
</dbReference>
<evidence type="ECO:0000256" key="6">
    <source>
        <dbReference type="ARBA" id="ARBA00023306"/>
    </source>
</evidence>
<name>A0A2B7ZCP9_9EURO</name>
<feature type="compositionally biased region" description="Basic and acidic residues" evidence="9">
    <location>
        <begin position="489"/>
        <end position="498"/>
    </location>
</feature>
<dbReference type="GO" id="GO:0031261">
    <property type="term" value="C:DNA replication preinitiation complex"/>
    <property type="evidence" value="ECO:0007669"/>
    <property type="project" value="TreeGrafter"/>
</dbReference>
<reference evidence="10 11" key="1">
    <citation type="submission" date="2017-10" db="EMBL/GenBank/DDBJ databases">
        <title>Comparative genomics in systemic dimorphic fungi from Ajellomycetaceae.</title>
        <authorList>
            <person name="Munoz J.F."/>
            <person name="Mcewen J.G."/>
            <person name="Clay O.K."/>
            <person name="Cuomo C.A."/>
        </authorList>
    </citation>
    <scope>NUCLEOTIDE SEQUENCE [LARGE SCALE GENOMIC DNA]</scope>
    <source>
        <strain evidence="10 11">UAMH4076</strain>
    </source>
</reference>
<comment type="subcellular location">
    <subcellularLocation>
        <location evidence="1 8">Nucleus</location>
    </subcellularLocation>
</comment>
<feature type="compositionally biased region" description="Polar residues" evidence="9">
    <location>
        <begin position="215"/>
        <end position="224"/>
    </location>
</feature>
<dbReference type="PANTHER" id="PTHR28124">
    <property type="entry name" value="DNA REPLICATION REGULATOR SLD2"/>
    <property type="match status" value="1"/>
</dbReference>
<dbReference type="GO" id="GO:0003688">
    <property type="term" value="F:DNA replication origin binding"/>
    <property type="evidence" value="ECO:0007669"/>
    <property type="project" value="TreeGrafter"/>
</dbReference>
<proteinExistence type="inferred from homology"/>
<dbReference type="VEuPathDB" id="FungiDB:EMCG_08723"/>
<evidence type="ECO:0000313" key="11">
    <source>
        <dbReference type="Proteomes" id="UP000226031"/>
    </source>
</evidence>
<keyword evidence="6 8" id="KW-0131">Cell cycle</keyword>
<feature type="compositionally biased region" description="Gly residues" evidence="9">
    <location>
        <begin position="613"/>
        <end position="628"/>
    </location>
</feature>
<evidence type="ECO:0000256" key="9">
    <source>
        <dbReference type="SAM" id="MobiDB-lite"/>
    </source>
</evidence>
<dbReference type="GO" id="GO:0003697">
    <property type="term" value="F:single-stranded DNA binding"/>
    <property type="evidence" value="ECO:0007669"/>
    <property type="project" value="TreeGrafter"/>
</dbReference>
<dbReference type="AlphaFoldDB" id="A0A2B7ZCP9"/>
<comment type="caution">
    <text evidence="10">The sequence shown here is derived from an EMBL/GenBank/DDBJ whole genome shotgun (WGS) entry which is preliminary data.</text>
</comment>
<dbReference type="GO" id="GO:0000727">
    <property type="term" value="P:double-strand break repair via break-induced replication"/>
    <property type="evidence" value="ECO:0007669"/>
    <property type="project" value="TreeGrafter"/>
</dbReference>
<sequence>MSDQIPQDTLNGNEELLSSTLRAELKEWERCFSAANGGRKPGRGDIKNNPVISAKYKAYSRLRAHSSQASHSPAPTQEPQQRKRKRPSDTQEDVKGLQFCSTPRKSSRHIPITPSRGSTSASLLANTHPSELDPYDSPSTLRKLFSPSYHIHNHKEPYSSSSSPLPLREVIGPTPQRDGKALGLFDLLSASGGSSRKDSAATTPCSRRRRGFNNHGDNNTMQTPSRRKGNRLNAENQDEDEEEDGDGNIFARARTPASSAKKFYLANFFATPPAYRYSAAIDNKVDTNDNENGNIEDERSRPCGSKNAPGSDTPSFLRRRNLFSSSSTTNPRQHAHGAGGKLHDLSPVAVRMPQKLVGRGLSAIVQGLRDIQEERLDEDLDVLREMEAERDDNAVVDDSQVPHHGDGDGNGLATNKSPAKTRHWKKKGQKRTTRRVTMKPVRTKAKPTPEWPVAVMDEAGDEAGHGNGGSEDELAAILETQPQPPLDPGADKENEKEPGGVSSPNKGKNKDADKGSELNYASDLDSDSNYEEDTAEPASPSRARARAHAHAHVLTTTTTTNTTNAAKRKQAAATKDKTTRAAAAAADKQKRKTKPDAHANYRALKIRGKGSHARGGGRFGGGRFGRRR</sequence>
<dbReference type="CDD" id="cd22289">
    <property type="entry name" value="RecQL4_SLD2_NTD"/>
    <property type="match status" value="1"/>
</dbReference>
<feature type="compositionally biased region" description="Acidic residues" evidence="9">
    <location>
        <begin position="236"/>
        <end position="246"/>
    </location>
</feature>
<protein>
    <recommendedName>
        <fullName evidence="3 8">DNA replication regulator SLD2</fullName>
    </recommendedName>
</protein>
<evidence type="ECO:0000313" key="10">
    <source>
        <dbReference type="EMBL" id="PGH31151.1"/>
    </source>
</evidence>
<evidence type="ECO:0000256" key="4">
    <source>
        <dbReference type="ARBA" id="ARBA00022705"/>
    </source>
</evidence>
<dbReference type="Proteomes" id="UP000226031">
    <property type="component" value="Unassembled WGS sequence"/>
</dbReference>
<organism evidence="10 11">
    <name type="scientific">[Emmonsia] crescens</name>
    <dbReference type="NCBI Taxonomy" id="73230"/>
    <lineage>
        <taxon>Eukaryota</taxon>
        <taxon>Fungi</taxon>
        <taxon>Dikarya</taxon>
        <taxon>Ascomycota</taxon>
        <taxon>Pezizomycotina</taxon>
        <taxon>Eurotiomycetes</taxon>
        <taxon>Eurotiomycetidae</taxon>
        <taxon>Onygenales</taxon>
        <taxon>Ajellomycetaceae</taxon>
        <taxon>Emergomyces</taxon>
    </lineage>
</organism>
<gene>
    <name evidence="10" type="ORF">GX50_06078</name>
</gene>
<dbReference type="Gene3D" id="1.10.10.1460">
    <property type="match status" value="1"/>
</dbReference>
<feature type="region of interest" description="Disordered" evidence="9">
    <location>
        <begin position="57"/>
        <end position="121"/>
    </location>
</feature>
<evidence type="ECO:0000256" key="5">
    <source>
        <dbReference type="ARBA" id="ARBA00023242"/>
    </source>
</evidence>
<accession>A0A2B7ZCP9</accession>
<feature type="region of interest" description="Disordered" evidence="9">
    <location>
        <begin position="284"/>
        <end position="318"/>
    </location>
</feature>
<dbReference type="GO" id="GO:0006270">
    <property type="term" value="P:DNA replication initiation"/>
    <property type="evidence" value="ECO:0007669"/>
    <property type="project" value="UniProtKB-UniRule"/>
</dbReference>
<evidence type="ECO:0000256" key="8">
    <source>
        <dbReference type="RuleBase" id="RU367067"/>
    </source>
</evidence>